<organism evidence="1 2">
    <name type="scientific">Desulfovibrio piger ATCC 29098</name>
    <dbReference type="NCBI Taxonomy" id="411464"/>
    <lineage>
        <taxon>Bacteria</taxon>
        <taxon>Pseudomonadati</taxon>
        <taxon>Thermodesulfobacteriota</taxon>
        <taxon>Desulfovibrionia</taxon>
        <taxon>Desulfovibrionales</taxon>
        <taxon>Desulfovibrionaceae</taxon>
        <taxon>Desulfovibrio</taxon>
    </lineage>
</organism>
<dbReference type="Proteomes" id="UP000003676">
    <property type="component" value="Unassembled WGS sequence"/>
</dbReference>
<sequence>MSVAGICGSCGMLVRAGRIRPERGRTAALKDAPARRLMARVS</sequence>
<protein>
    <submittedName>
        <fullName evidence="1">Uncharacterized protein</fullName>
    </submittedName>
</protein>
<proteinExistence type="predicted"/>
<comment type="caution">
    <text evidence="1">The sequence shown here is derived from an EMBL/GenBank/DDBJ whole genome shotgun (WGS) entry which is preliminary data.</text>
</comment>
<name>B6WPQ0_9BACT</name>
<reference evidence="1 2" key="2">
    <citation type="submission" date="2008-10" db="EMBL/GenBank/DDBJ databases">
        <authorList>
            <person name="Fulton L."/>
            <person name="Clifton S."/>
            <person name="Fulton B."/>
            <person name="Xu J."/>
            <person name="Minx P."/>
            <person name="Pepin K.H."/>
            <person name="Johnson M."/>
            <person name="Bhonagiri V."/>
            <person name="Nash W.E."/>
            <person name="Mardis E.R."/>
            <person name="Wilson R.K."/>
        </authorList>
    </citation>
    <scope>NUCLEOTIDE SEQUENCE [LARGE SCALE GENOMIC DNA]</scope>
    <source>
        <strain evidence="1 2">ATCC 29098</strain>
    </source>
</reference>
<dbReference type="HOGENOM" id="CLU_3250536_0_0_7"/>
<evidence type="ECO:0000313" key="1">
    <source>
        <dbReference type="EMBL" id="EEB35011.1"/>
    </source>
</evidence>
<accession>B6WPQ0</accession>
<evidence type="ECO:0000313" key="2">
    <source>
        <dbReference type="Proteomes" id="UP000003676"/>
    </source>
</evidence>
<gene>
    <name evidence="1" type="ORF">DESPIG_00015</name>
</gene>
<dbReference type="AlphaFoldDB" id="B6WPQ0"/>
<dbReference type="EMBL" id="ABXU01000001">
    <property type="protein sequence ID" value="EEB35011.1"/>
    <property type="molecule type" value="Genomic_DNA"/>
</dbReference>
<reference evidence="1 2" key="1">
    <citation type="submission" date="2008-10" db="EMBL/GenBank/DDBJ databases">
        <title>Draft genome sequence of Desulvovibrio piger (ATCC 29098).</title>
        <authorList>
            <person name="Sudarsanam P."/>
            <person name="Ley R."/>
            <person name="Guruge J."/>
            <person name="Turnbaugh P.J."/>
            <person name="Mahowald M."/>
            <person name="Liep D."/>
            <person name="Gordon J."/>
        </authorList>
    </citation>
    <scope>NUCLEOTIDE SEQUENCE [LARGE SCALE GENOMIC DNA]</scope>
    <source>
        <strain evidence="1 2">ATCC 29098</strain>
    </source>
</reference>